<dbReference type="InterPro" id="IPR036390">
    <property type="entry name" value="WH_DNA-bd_sf"/>
</dbReference>
<dbReference type="InterPro" id="IPR027395">
    <property type="entry name" value="WH_DNA-bd_dom"/>
</dbReference>
<dbReference type="InterPro" id="IPR036388">
    <property type="entry name" value="WH-like_DNA-bd_sf"/>
</dbReference>
<dbReference type="Proteomes" id="UP000183788">
    <property type="component" value="Unassembled WGS sequence"/>
</dbReference>
<reference evidence="2 4" key="1">
    <citation type="submission" date="2016-11" db="EMBL/GenBank/DDBJ databases">
        <authorList>
            <person name="Jaros S."/>
            <person name="Januszkiewicz K."/>
            <person name="Wedrychowicz H."/>
        </authorList>
    </citation>
    <scope>NUCLEOTIDE SEQUENCE [LARGE SCALE GENOMIC DNA]</scope>
    <source>
        <strain evidence="2 4">DSM 784</strain>
    </source>
</reference>
<evidence type="ECO:0000313" key="4">
    <source>
        <dbReference type="Proteomes" id="UP000183788"/>
    </source>
</evidence>
<dbReference type="RefSeq" id="WP_245801727.1">
    <property type="nucleotide sequence ID" value="NZ_CBHWAX010000008.1"/>
</dbReference>
<feature type="domain" description="Winged helix DNA-binding" evidence="1">
    <location>
        <begin position="18"/>
        <end position="97"/>
    </location>
</feature>
<dbReference type="AlphaFoldDB" id="A0A1K1NSP3"/>
<reference evidence="3 5" key="2">
    <citation type="submission" date="2023-11" db="EMBL/GenBank/DDBJ databases">
        <title>MicrobeMod: A computational toolkit for identifying prokaryotic methylation and restriction-modification with nanopore sequencing.</title>
        <authorList>
            <person name="Crits-Christoph A."/>
            <person name="Kang S.C."/>
            <person name="Lee H."/>
            <person name="Ostrov N."/>
        </authorList>
    </citation>
    <scope>NUCLEOTIDE SEQUENCE [LARGE SCALE GENOMIC DNA]</scope>
    <source>
        <strain evidence="3 5">ATCC 23090</strain>
    </source>
</reference>
<organism evidence="2 4">
    <name type="scientific">Chitinophaga sancti</name>
    <dbReference type="NCBI Taxonomy" id="1004"/>
    <lineage>
        <taxon>Bacteria</taxon>
        <taxon>Pseudomonadati</taxon>
        <taxon>Bacteroidota</taxon>
        <taxon>Chitinophagia</taxon>
        <taxon>Chitinophagales</taxon>
        <taxon>Chitinophagaceae</taxon>
        <taxon>Chitinophaga</taxon>
    </lineage>
</organism>
<evidence type="ECO:0000313" key="5">
    <source>
        <dbReference type="Proteomes" id="UP001326715"/>
    </source>
</evidence>
<dbReference type="GO" id="GO:0003677">
    <property type="term" value="F:DNA binding"/>
    <property type="evidence" value="ECO:0007669"/>
    <property type="project" value="UniProtKB-KW"/>
</dbReference>
<proteinExistence type="predicted"/>
<dbReference type="EMBL" id="CP140154">
    <property type="protein sequence ID" value="WQG87704.1"/>
    <property type="molecule type" value="Genomic_DNA"/>
</dbReference>
<dbReference type="Pfam" id="PF13601">
    <property type="entry name" value="HTH_34"/>
    <property type="match status" value="1"/>
</dbReference>
<dbReference type="Proteomes" id="UP001326715">
    <property type="component" value="Chromosome"/>
</dbReference>
<evidence type="ECO:0000259" key="1">
    <source>
        <dbReference type="Pfam" id="PF13601"/>
    </source>
</evidence>
<dbReference type="PANTHER" id="PTHR37318">
    <property type="entry name" value="BSL7504 PROTEIN"/>
    <property type="match status" value="1"/>
</dbReference>
<evidence type="ECO:0000313" key="2">
    <source>
        <dbReference type="EMBL" id="SFW38546.1"/>
    </source>
</evidence>
<dbReference type="Gene3D" id="1.10.10.10">
    <property type="entry name" value="Winged helix-like DNA-binding domain superfamily/Winged helix DNA-binding domain"/>
    <property type="match status" value="1"/>
</dbReference>
<keyword evidence="2" id="KW-0238">DNA-binding</keyword>
<dbReference type="EMBL" id="FPIZ01000004">
    <property type="protein sequence ID" value="SFW38546.1"/>
    <property type="molecule type" value="Genomic_DNA"/>
</dbReference>
<keyword evidence="5" id="KW-1185">Reference proteome</keyword>
<gene>
    <name evidence="2" type="ORF">SAMN05661012_01462</name>
    <name evidence="3" type="ORF">SR876_22510</name>
</gene>
<dbReference type="SUPFAM" id="SSF46785">
    <property type="entry name" value="Winged helix' DNA-binding domain"/>
    <property type="match status" value="1"/>
</dbReference>
<dbReference type="PANTHER" id="PTHR37318:SF1">
    <property type="entry name" value="BSL7504 PROTEIN"/>
    <property type="match status" value="1"/>
</dbReference>
<dbReference type="STRING" id="1004.SAMN05661012_01462"/>
<protein>
    <submittedName>
        <fullName evidence="3">Transcriptional regulator</fullName>
    </submittedName>
    <submittedName>
        <fullName evidence="2">Winged helix DNA-binding domain-containing protein</fullName>
    </submittedName>
</protein>
<sequence length="101" mass="11306">MAINNPIGNLNKIFDSRIRLGVMSILMVNEEVSFNDLKQMLELTDGNLASHLNTLEENAFLKVHKGFIGRKTNTTYQITKAGEKAFKGHLAALESMIRSIE</sequence>
<evidence type="ECO:0000313" key="3">
    <source>
        <dbReference type="EMBL" id="WQG87704.1"/>
    </source>
</evidence>
<name>A0A1K1NSP3_9BACT</name>
<accession>A0A1K1NSP3</accession>